<evidence type="ECO:0000256" key="12">
    <source>
        <dbReference type="ARBA" id="ARBA00023224"/>
    </source>
</evidence>
<evidence type="ECO:0000256" key="4">
    <source>
        <dbReference type="ARBA" id="ARBA00022692"/>
    </source>
</evidence>
<evidence type="ECO:0000256" key="6">
    <source>
        <dbReference type="ARBA" id="ARBA00022989"/>
    </source>
</evidence>
<dbReference type="PRINTS" id="PR00245">
    <property type="entry name" value="OLFACTORYR"/>
</dbReference>
<feature type="domain" description="G-protein coupled receptors family 1 profile" evidence="15">
    <location>
        <begin position="83"/>
        <end position="331"/>
    </location>
</feature>
<keyword evidence="12 13" id="KW-0807">Transducer</keyword>
<feature type="transmembrane region" description="Helical" evidence="14">
    <location>
        <begin position="313"/>
        <end position="333"/>
    </location>
</feature>
<evidence type="ECO:0000313" key="17">
    <source>
        <dbReference type="Proteomes" id="UP000265100"/>
    </source>
</evidence>
<proteinExistence type="inferred from homology"/>
<evidence type="ECO:0000256" key="3">
    <source>
        <dbReference type="ARBA" id="ARBA00022606"/>
    </source>
</evidence>
<dbReference type="InterPro" id="IPR052921">
    <property type="entry name" value="GPCR1_Superfamily_Member"/>
</dbReference>
<dbReference type="SUPFAM" id="SSF81321">
    <property type="entry name" value="Family A G protein-coupled receptor-like"/>
    <property type="match status" value="1"/>
</dbReference>
<keyword evidence="5 14" id="KW-0552">Olfaction</keyword>
<evidence type="ECO:0000256" key="8">
    <source>
        <dbReference type="ARBA" id="ARBA00023136"/>
    </source>
</evidence>
<reference evidence="16 17" key="1">
    <citation type="submission" date="2018-05" db="EMBL/GenBank/DDBJ databases">
        <authorList>
            <person name="Datahose"/>
        </authorList>
    </citation>
    <scope>NUCLEOTIDE SEQUENCE</scope>
</reference>
<evidence type="ECO:0000256" key="2">
    <source>
        <dbReference type="ARBA" id="ARBA00022475"/>
    </source>
</evidence>
<organism evidence="16 17">
    <name type="scientific">Astatotilapia calliptera</name>
    <name type="common">Eastern happy</name>
    <name type="synonym">Chromis callipterus</name>
    <dbReference type="NCBI Taxonomy" id="8154"/>
    <lineage>
        <taxon>Eukaryota</taxon>
        <taxon>Metazoa</taxon>
        <taxon>Chordata</taxon>
        <taxon>Craniata</taxon>
        <taxon>Vertebrata</taxon>
        <taxon>Euteleostomi</taxon>
        <taxon>Actinopterygii</taxon>
        <taxon>Neopterygii</taxon>
        <taxon>Teleostei</taxon>
        <taxon>Neoteleostei</taxon>
        <taxon>Acanthomorphata</taxon>
        <taxon>Ovalentaria</taxon>
        <taxon>Cichlomorphae</taxon>
        <taxon>Cichliformes</taxon>
        <taxon>Cichlidae</taxon>
        <taxon>African cichlids</taxon>
        <taxon>Pseudocrenilabrinae</taxon>
        <taxon>Haplochromini</taxon>
        <taxon>Astatotilapia</taxon>
    </lineage>
</organism>
<reference evidence="16" key="4">
    <citation type="submission" date="2025-09" db="UniProtKB">
        <authorList>
            <consortium name="Ensembl"/>
        </authorList>
    </citation>
    <scope>IDENTIFICATION</scope>
</reference>
<evidence type="ECO:0000256" key="5">
    <source>
        <dbReference type="ARBA" id="ARBA00022725"/>
    </source>
</evidence>
<dbReference type="STRING" id="8154.ENSACLP00000030563"/>
<comment type="subcellular location">
    <subcellularLocation>
        <location evidence="1 14">Cell membrane</location>
        <topology evidence="1 14">Multi-pass membrane protein</topology>
    </subcellularLocation>
</comment>
<keyword evidence="4 13" id="KW-0812">Transmembrane</keyword>
<dbReference type="Ensembl" id="ENSACLT00000031277.2">
    <property type="protein sequence ID" value="ENSACLP00000030563.2"/>
    <property type="gene ID" value="ENSACLG00000020701.2"/>
</dbReference>
<evidence type="ECO:0000256" key="7">
    <source>
        <dbReference type="ARBA" id="ARBA00023040"/>
    </source>
</evidence>
<evidence type="ECO:0000259" key="15">
    <source>
        <dbReference type="PROSITE" id="PS50262"/>
    </source>
</evidence>
<dbReference type="GO" id="GO:0004930">
    <property type="term" value="F:G protein-coupled receptor activity"/>
    <property type="evidence" value="ECO:0007669"/>
    <property type="project" value="UniProtKB-KW"/>
</dbReference>
<feature type="transmembrane region" description="Helical" evidence="14">
    <location>
        <begin position="37"/>
        <end position="61"/>
    </location>
</feature>
<comment type="similarity">
    <text evidence="13">Belongs to the G-protein coupled receptor 1 family.</text>
</comment>
<evidence type="ECO:0000256" key="13">
    <source>
        <dbReference type="RuleBase" id="RU000688"/>
    </source>
</evidence>
<keyword evidence="8 14" id="KW-0472">Membrane</keyword>
<dbReference type="Pfam" id="PF13853">
    <property type="entry name" value="7tm_4"/>
    <property type="match status" value="1"/>
</dbReference>
<keyword evidence="6 14" id="KW-1133">Transmembrane helix</keyword>
<feature type="transmembrane region" description="Helical" evidence="14">
    <location>
        <begin position="135"/>
        <end position="162"/>
    </location>
</feature>
<accession>A0A3P8QM76</accession>
<evidence type="ECO:0000256" key="9">
    <source>
        <dbReference type="ARBA" id="ARBA00023157"/>
    </source>
</evidence>
<reference evidence="16" key="3">
    <citation type="submission" date="2025-08" db="UniProtKB">
        <authorList>
            <consortium name="Ensembl"/>
        </authorList>
    </citation>
    <scope>IDENTIFICATION</scope>
</reference>
<keyword evidence="7 13" id="KW-0297">G-protein coupled receptor</keyword>
<dbReference type="PRINTS" id="PR00237">
    <property type="entry name" value="GPCRRHODOPSN"/>
</dbReference>
<dbReference type="InterPro" id="IPR000276">
    <property type="entry name" value="GPCR_Rhodpsn"/>
</dbReference>
<evidence type="ECO:0000256" key="1">
    <source>
        <dbReference type="ARBA" id="ARBA00004651"/>
    </source>
</evidence>
<feature type="transmembrane region" description="Helical" evidence="14">
    <location>
        <begin position="285"/>
        <end position="307"/>
    </location>
</feature>
<dbReference type="Gene3D" id="1.20.1070.10">
    <property type="entry name" value="Rhodopsin 7-helix transmembrane proteins"/>
    <property type="match status" value="1"/>
</dbReference>
<dbReference type="GeneTree" id="ENSGT00950000183048"/>
<reference evidence="17" key="2">
    <citation type="submission" date="2023-03" db="EMBL/GenBank/DDBJ databases">
        <authorList>
            <consortium name="Wellcome Sanger Institute Data Sharing"/>
        </authorList>
    </citation>
    <scope>NUCLEOTIDE SEQUENCE [LARGE SCALE GENOMIC DNA]</scope>
</reference>
<keyword evidence="2 14" id="KW-1003">Cell membrane</keyword>
<dbReference type="Proteomes" id="UP000265100">
    <property type="component" value="Chromosome 16"/>
</dbReference>
<protein>
    <recommendedName>
        <fullName evidence="14">Olfactory receptor</fullName>
    </recommendedName>
</protein>
<feature type="transmembrane region" description="Helical" evidence="14">
    <location>
        <begin position="102"/>
        <end position="123"/>
    </location>
</feature>
<dbReference type="GO" id="GO:0004984">
    <property type="term" value="F:olfactory receptor activity"/>
    <property type="evidence" value="ECO:0007669"/>
    <property type="project" value="InterPro"/>
</dbReference>
<evidence type="ECO:0000256" key="14">
    <source>
        <dbReference type="RuleBase" id="RU363047"/>
    </source>
</evidence>
<sequence>MFVKGENFIVPNLKLKFSPTPLHVSSFMLGKQLSKMIIHNIIIELSFSLEIVSFVLAAYGNVGELKYLYFVIILFWYLSICVANTVLIVVIRVDIQLHEPMYILLCNLCVNQINVSTSLYPLLLSQMFSDSHEVTLPWCFLHMSSMYISGPAEFCSLAAMAYDRYISICHPLRYNVIMNTERVFFMILFVWIYSFLSVILSFSFIFSLKFCGTIIENVYCNHRLILRLSCFVSVHNFLSDIFFLFVSFFIPFTLISVSYVKILAVCRKTSTENKQKAVTTCVPQIVSVSNLFVGSIFQCIDSSVIVARLPVRIILSIYLFICQPMLTPFLYGFNLPKIRQSCKKLLFKKKQ</sequence>
<keyword evidence="10 13" id="KW-0675">Receptor</keyword>
<evidence type="ECO:0000313" key="16">
    <source>
        <dbReference type="Ensembl" id="ENSACLP00000030563.2"/>
    </source>
</evidence>
<dbReference type="InterPro" id="IPR017452">
    <property type="entry name" value="GPCR_Rhodpsn_7TM"/>
</dbReference>
<feature type="transmembrane region" description="Helical" evidence="14">
    <location>
        <begin position="67"/>
        <end position="90"/>
    </location>
</feature>
<dbReference type="InterPro" id="IPR000725">
    <property type="entry name" value="Olfact_rcpt"/>
</dbReference>
<keyword evidence="9" id="KW-1015">Disulfide bond</keyword>
<dbReference type="GO" id="GO:0005549">
    <property type="term" value="F:odorant binding"/>
    <property type="evidence" value="ECO:0007669"/>
    <property type="project" value="TreeGrafter"/>
</dbReference>
<dbReference type="FunFam" id="1.20.1070.10:FF:000024">
    <property type="entry name" value="Olfactory receptor"/>
    <property type="match status" value="1"/>
</dbReference>
<dbReference type="PROSITE" id="PS00237">
    <property type="entry name" value="G_PROTEIN_RECEP_F1_1"/>
    <property type="match status" value="1"/>
</dbReference>
<dbReference type="PROSITE" id="PS50262">
    <property type="entry name" value="G_PROTEIN_RECEP_F1_2"/>
    <property type="match status" value="1"/>
</dbReference>
<keyword evidence="11" id="KW-0325">Glycoprotein</keyword>
<dbReference type="OMA" id="IRQSCKK"/>
<feature type="transmembrane region" description="Helical" evidence="14">
    <location>
        <begin position="183"/>
        <end position="206"/>
    </location>
</feature>
<evidence type="ECO:0000256" key="10">
    <source>
        <dbReference type="ARBA" id="ARBA00023170"/>
    </source>
</evidence>
<dbReference type="GO" id="GO:0005886">
    <property type="term" value="C:plasma membrane"/>
    <property type="evidence" value="ECO:0007669"/>
    <property type="project" value="UniProtKB-SubCell"/>
</dbReference>
<evidence type="ECO:0000256" key="11">
    <source>
        <dbReference type="ARBA" id="ARBA00023180"/>
    </source>
</evidence>
<name>A0A3P8QM76_ASTCA</name>
<dbReference type="AlphaFoldDB" id="A0A3P8QM76"/>
<dbReference type="PANTHER" id="PTHR26451:SF885">
    <property type="entry name" value="OLFACTORY RECEPTOR"/>
    <property type="match status" value="1"/>
</dbReference>
<dbReference type="PANTHER" id="PTHR26451">
    <property type="entry name" value="G_PROTEIN_RECEP_F1_2 DOMAIN-CONTAINING PROTEIN"/>
    <property type="match status" value="1"/>
</dbReference>
<feature type="transmembrane region" description="Helical" evidence="14">
    <location>
        <begin position="241"/>
        <end position="264"/>
    </location>
</feature>
<keyword evidence="3 14" id="KW-0716">Sensory transduction</keyword>
<keyword evidence="17" id="KW-1185">Reference proteome</keyword>